<sequence length="1176" mass="124110">MTAPADGSPSPVSTSSEGYPSWLPKRPPPPAPDSNASASGAGAGAGAGSAAGSGPRRQPTDRTTRVSSSTDAAPPHPRFPSLPFLPFLFRSRVWSRASASAIGRPSPTLLSSSQTPDARLRVAIAAPPKFRSPGLHLELLRDPSWKTRLHFYLFPLFVLAHVPLQTYLDFNAVFILIEAAKFPNPDAPGVPGSGRNWVLGAVAYIACWIIWMFAVVLGYEFIYSFYRRWRFRRPLILPVYLSSPAFNFVAMSSYNHFCFLQHIRASAFPNVNPSAVLPSTEGSLRDALAETCYFYAQNLPTIVTLLPRAGLALALLLSFFSPENLPGGLNLSDVDQSIARRDGTFFNKSTGALSGYAKGVLIANVAWAAWRTLVLLLSWYRTPPFLFLRRRAGLWMLSGYGCAGLCGPRSRWEEEEIGRTVSIHSEKSESGLGPAVGARGVDTLPWSWKECTLLRVHEAYEFCLTLRAPRAEKSAEHPPEGGFEGIEKVFAAVGLGGATQPPQGRRGKLSRDLFEGPQDTPSRKSSAANGHGNGHEVVAPPPEALVHETTKTEGDKSAPLKTLPYPFPGFGPRESSEQEQIPFPPSPPVPDDGVEGEHEEGEGEGEEGDIVFEVEVEGEEEGEEVHPRSSEEPSSFSGRASNSLSSLGQPISSRYPFSFRHPARGGSMSSTGSPPFAFSRATATPKSKKSTSTRASHETRSTGNIETASSSHSGGSPISPVAPSSSAPSPQDVTRGMPMPPRHPAAGAGGRQRPATAPDQVSPTPAGGLTATRPRQTFEEHRHLRPDSMGSEILPESDREDDRASRSGQPSPDGSLEAREREDSVGLLSAPSSQPSPRASLLGSRNGSATSLTRIGTAFRPRSRSRNTSSGSGTGSGASSRHNSHVSLSSVSLAQSRARAQSLIQTIGGASRSSIELPSSLAAGAVRLGDSSDADGSEGALSNPENHTFGLPVVGGAGSMLLPRRAGARARTLDSDGRSSASSSSAAAAATSASQSGLARAAVATRVRSSSSLSSERRALVRAQEQQQRQDPPRPDQRSHSQSQPPSPSVLAQSVTSEDTTSGSTRTQTQAMWSQAPSQVQTRAQTPVGVPIPPPASESIPASPPPASSSSSPSSPPLPTTTVASHPGDVSSAPTSFVTTPPTIVSHTTDSGGQSPGSHGGVEHYAPPHTRAFTPH</sequence>
<reference evidence="1" key="1">
    <citation type="submission" date="2021-03" db="EMBL/GenBank/DDBJ databases">
        <title>Evolutionary priming and transition to the ectomycorrhizal habit in an iconic lineage of mushroom-forming fungi: is preadaptation a requirement?</title>
        <authorList>
            <consortium name="DOE Joint Genome Institute"/>
            <person name="Looney B.P."/>
            <person name="Miyauchi S."/>
            <person name="Morin E."/>
            <person name="Drula E."/>
            <person name="Courty P.E."/>
            <person name="Chicoki N."/>
            <person name="Fauchery L."/>
            <person name="Kohler A."/>
            <person name="Kuo A."/>
            <person name="LaButti K."/>
            <person name="Pangilinan J."/>
            <person name="Lipzen A."/>
            <person name="Riley R."/>
            <person name="Andreopoulos W."/>
            <person name="He G."/>
            <person name="Johnson J."/>
            <person name="Barry K.W."/>
            <person name="Grigoriev I.V."/>
            <person name="Nagy L."/>
            <person name="Hibbett D."/>
            <person name="Henrissat B."/>
            <person name="Matheny P.B."/>
            <person name="Labbe J."/>
            <person name="Martin A.F."/>
        </authorList>
    </citation>
    <scope>NUCLEOTIDE SEQUENCE</scope>
    <source>
        <strain evidence="1">BPL698</strain>
    </source>
</reference>
<evidence type="ECO:0000313" key="2">
    <source>
        <dbReference type="Proteomes" id="UP001207468"/>
    </source>
</evidence>
<protein>
    <submittedName>
        <fullName evidence="1">Uncharacterized protein</fullName>
    </submittedName>
</protein>
<evidence type="ECO:0000313" key="1">
    <source>
        <dbReference type="EMBL" id="KAI9453375.1"/>
    </source>
</evidence>
<keyword evidence="2" id="KW-1185">Reference proteome</keyword>
<gene>
    <name evidence="1" type="ORF">F5148DRAFT_1277448</name>
</gene>
<name>A0ACC0TY73_9AGAM</name>
<accession>A0ACC0TY73</accession>
<proteinExistence type="predicted"/>
<organism evidence="1 2">
    <name type="scientific">Russula earlei</name>
    <dbReference type="NCBI Taxonomy" id="71964"/>
    <lineage>
        <taxon>Eukaryota</taxon>
        <taxon>Fungi</taxon>
        <taxon>Dikarya</taxon>
        <taxon>Basidiomycota</taxon>
        <taxon>Agaricomycotina</taxon>
        <taxon>Agaricomycetes</taxon>
        <taxon>Russulales</taxon>
        <taxon>Russulaceae</taxon>
        <taxon>Russula</taxon>
    </lineage>
</organism>
<dbReference type="EMBL" id="JAGFNK010000305">
    <property type="protein sequence ID" value="KAI9453375.1"/>
    <property type="molecule type" value="Genomic_DNA"/>
</dbReference>
<dbReference type="Proteomes" id="UP001207468">
    <property type="component" value="Unassembled WGS sequence"/>
</dbReference>
<comment type="caution">
    <text evidence="1">The sequence shown here is derived from an EMBL/GenBank/DDBJ whole genome shotgun (WGS) entry which is preliminary data.</text>
</comment>